<dbReference type="AlphaFoldDB" id="A0A366KDX3"/>
<feature type="compositionally biased region" description="Basic and acidic residues" evidence="5">
    <location>
        <begin position="305"/>
        <end position="319"/>
    </location>
</feature>
<keyword evidence="2" id="KW-0813">Transport</keyword>
<comment type="similarity">
    <text evidence="1">Belongs to the ABC transporter superfamily.</text>
</comment>
<dbReference type="GO" id="GO:0016887">
    <property type="term" value="F:ATP hydrolysis activity"/>
    <property type="evidence" value="ECO:0007669"/>
    <property type="project" value="InterPro"/>
</dbReference>
<dbReference type="SUPFAM" id="SSF52540">
    <property type="entry name" value="P-loop containing nucleoside triphosphate hydrolases"/>
    <property type="match status" value="1"/>
</dbReference>
<evidence type="ECO:0000256" key="3">
    <source>
        <dbReference type="ARBA" id="ARBA00022741"/>
    </source>
</evidence>
<feature type="region of interest" description="Disordered" evidence="5">
    <location>
        <begin position="305"/>
        <end position="335"/>
    </location>
</feature>
<evidence type="ECO:0000313" key="7">
    <source>
        <dbReference type="EMBL" id="RBP99910.1"/>
    </source>
</evidence>
<dbReference type="OrthoDB" id="9804819at2"/>
<keyword evidence="4" id="KW-0067">ATP-binding</keyword>
<dbReference type="InterPro" id="IPR017871">
    <property type="entry name" value="ABC_transporter-like_CS"/>
</dbReference>
<dbReference type="InterPro" id="IPR003439">
    <property type="entry name" value="ABC_transporter-like_ATP-bd"/>
</dbReference>
<comment type="caution">
    <text evidence="7">The sequence shown here is derived from an EMBL/GenBank/DDBJ whole genome shotgun (WGS) entry which is preliminary data.</text>
</comment>
<gene>
    <name evidence="7" type="ORF">CRD59_00080</name>
</gene>
<evidence type="ECO:0000256" key="4">
    <source>
        <dbReference type="ARBA" id="ARBA00022840"/>
    </source>
</evidence>
<name>A0A366KDX3_9BIFI</name>
<sequence>MIGTALDIRGVGKRFGRFTALDNVSLAVRKGDIYGLIGENGAGKTTLMRLICGLSPMQTGSIDLLGQRIGRSQRALSRIGAVIESPAAFGSLSVTQNLKLAAIQHGLSDSRDIDEAIEFVGLAEKRRTKARHLSLGQRQRLGLAMAILHHPDFLILDEPINGLDPSGIMEFRQLLKRLNEERQTTILISSHILSELYQVSTRFGIIHQGHMVKELTRPELDAANQAGLLVSVDQAPLAARILDRAGIGPFEVNDDHHLLIRSDGADPGHINLMLVQGGVLVEGFSRQEGSLEKYYLNLLAEQRQMDRQRADGRPDELRVDQQPNQQGTSGEDENR</sequence>
<dbReference type="PROSITE" id="PS50893">
    <property type="entry name" value="ABC_TRANSPORTER_2"/>
    <property type="match status" value="1"/>
</dbReference>
<dbReference type="PANTHER" id="PTHR43335:SF4">
    <property type="entry name" value="ABC TRANSPORTER, ATP-BINDING PROTEIN"/>
    <property type="match status" value="1"/>
</dbReference>
<dbReference type="GO" id="GO:0005524">
    <property type="term" value="F:ATP binding"/>
    <property type="evidence" value="ECO:0007669"/>
    <property type="project" value="UniProtKB-KW"/>
</dbReference>
<evidence type="ECO:0000313" key="8">
    <source>
        <dbReference type="Proteomes" id="UP000252345"/>
    </source>
</evidence>
<dbReference type="PANTHER" id="PTHR43335">
    <property type="entry name" value="ABC TRANSPORTER, ATP-BINDING PROTEIN"/>
    <property type="match status" value="1"/>
</dbReference>
<dbReference type="InterPro" id="IPR027417">
    <property type="entry name" value="P-loop_NTPase"/>
</dbReference>
<dbReference type="RefSeq" id="WP_113852574.1">
    <property type="nucleotide sequence ID" value="NZ_PDCH01000001.1"/>
</dbReference>
<feature type="domain" description="ABC transporter" evidence="6">
    <location>
        <begin position="6"/>
        <end position="233"/>
    </location>
</feature>
<keyword evidence="8" id="KW-1185">Reference proteome</keyword>
<proteinExistence type="inferred from homology"/>
<dbReference type="Proteomes" id="UP000252345">
    <property type="component" value="Unassembled WGS sequence"/>
</dbReference>
<dbReference type="Gene3D" id="3.40.50.300">
    <property type="entry name" value="P-loop containing nucleotide triphosphate hydrolases"/>
    <property type="match status" value="1"/>
</dbReference>
<evidence type="ECO:0000259" key="6">
    <source>
        <dbReference type="PROSITE" id="PS50893"/>
    </source>
</evidence>
<dbReference type="SMART" id="SM00382">
    <property type="entry name" value="AAA"/>
    <property type="match status" value="1"/>
</dbReference>
<accession>A0A366KDX3</accession>
<dbReference type="PROSITE" id="PS00211">
    <property type="entry name" value="ABC_TRANSPORTER_1"/>
    <property type="match status" value="1"/>
</dbReference>
<dbReference type="Pfam" id="PF00005">
    <property type="entry name" value="ABC_tran"/>
    <property type="match status" value="1"/>
</dbReference>
<reference evidence="7 8" key="1">
    <citation type="submission" date="2017-10" db="EMBL/GenBank/DDBJ databases">
        <title>Bifidobacterium xylocopum sp. nov. and Bifidobacterium aemilianum sp. nov., from the carpenter bee (Xylocopa violacea) digestive tract.</title>
        <authorList>
            <person name="Alberoni D."/>
            <person name="Baffoni L."/>
            <person name="Di Gioia D."/>
            <person name="Gaggia F."/>
            <person name="Biavati B."/>
        </authorList>
    </citation>
    <scope>NUCLEOTIDE SEQUENCE [LARGE SCALE GENOMIC DNA]</scope>
    <source>
        <strain evidence="7 8">XV2</strain>
    </source>
</reference>
<dbReference type="EMBL" id="PDCH01000001">
    <property type="protein sequence ID" value="RBP99910.1"/>
    <property type="molecule type" value="Genomic_DNA"/>
</dbReference>
<organism evidence="7 8">
    <name type="scientific">Bifidobacterium xylocopae</name>
    <dbReference type="NCBI Taxonomy" id="2493119"/>
    <lineage>
        <taxon>Bacteria</taxon>
        <taxon>Bacillati</taxon>
        <taxon>Actinomycetota</taxon>
        <taxon>Actinomycetes</taxon>
        <taxon>Bifidobacteriales</taxon>
        <taxon>Bifidobacteriaceae</taxon>
        <taxon>Bifidobacterium</taxon>
    </lineage>
</organism>
<keyword evidence="3" id="KW-0547">Nucleotide-binding</keyword>
<protein>
    <submittedName>
        <fullName evidence="7">ABC transporter</fullName>
    </submittedName>
</protein>
<dbReference type="InterPro" id="IPR003593">
    <property type="entry name" value="AAA+_ATPase"/>
</dbReference>
<evidence type="ECO:0000256" key="1">
    <source>
        <dbReference type="ARBA" id="ARBA00005417"/>
    </source>
</evidence>
<evidence type="ECO:0000256" key="2">
    <source>
        <dbReference type="ARBA" id="ARBA00022448"/>
    </source>
</evidence>
<evidence type="ECO:0000256" key="5">
    <source>
        <dbReference type="SAM" id="MobiDB-lite"/>
    </source>
</evidence>